<dbReference type="Proteomes" id="UP001307849">
    <property type="component" value="Unassembled WGS sequence"/>
</dbReference>
<keyword evidence="4" id="KW-1185">Reference proteome</keyword>
<accession>A0AAN8RWZ6</accession>
<feature type="chain" id="PRO_5042958950" evidence="2">
    <location>
        <begin position="26"/>
        <end position="258"/>
    </location>
</feature>
<organism evidence="3 4">
    <name type="scientific">Arthrobotrys conoides</name>
    <dbReference type="NCBI Taxonomy" id="74498"/>
    <lineage>
        <taxon>Eukaryota</taxon>
        <taxon>Fungi</taxon>
        <taxon>Dikarya</taxon>
        <taxon>Ascomycota</taxon>
        <taxon>Pezizomycotina</taxon>
        <taxon>Orbiliomycetes</taxon>
        <taxon>Orbiliales</taxon>
        <taxon>Orbiliaceae</taxon>
        <taxon>Arthrobotrys</taxon>
    </lineage>
</organism>
<name>A0AAN8RWZ6_9PEZI</name>
<dbReference type="AlphaFoldDB" id="A0AAN8RWZ6"/>
<feature type="signal peptide" evidence="2">
    <location>
        <begin position="1"/>
        <end position="25"/>
    </location>
</feature>
<gene>
    <name evidence="3" type="ORF">TWF506_009330</name>
</gene>
<comment type="caution">
    <text evidence="3">The sequence shown here is derived from an EMBL/GenBank/DDBJ whole genome shotgun (WGS) entry which is preliminary data.</text>
</comment>
<dbReference type="EMBL" id="JAVHJM010000006">
    <property type="protein sequence ID" value="KAK6513165.1"/>
    <property type="molecule type" value="Genomic_DNA"/>
</dbReference>
<proteinExistence type="predicted"/>
<protein>
    <submittedName>
        <fullName evidence="3">Uncharacterized protein</fullName>
    </submittedName>
</protein>
<evidence type="ECO:0000256" key="1">
    <source>
        <dbReference type="SAM" id="MobiDB-lite"/>
    </source>
</evidence>
<sequence length="258" mass="29290">MWSKAINSIVPLLSVLLNLTVATNAKPDTHINNDLTARAVDPNAPPLCRLHAEWVMIGVSGKPLSWPYDQVKMNVWVKDDQKSGWSGWPTDANAVLTNFNVDREKGEWKSLTENLSPDRFSSTCGASEKEQCWTDVQDRPRLRASPQHGRRDSGWDNPGGVKDGNRHTMRDYVQFYWGPMDAVRAAWHTDENGNNEDMYIKDAAKNPFCRLTRDDAAKGVSWQYYIDGSLHVYVDDKTKPSWVVAEGWDIECLFFCPV</sequence>
<reference evidence="3 4" key="1">
    <citation type="submission" date="2019-10" db="EMBL/GenBank/DDBJ databases">
        <authorList>
            <person name="Palmer J.M."/>
        </authorList>
    </citation>
    <scope>NUCLEOTIDE SEQUENCE [LARGE SCALE GENOMIC DNA]</scope>
    <source>
        <strain evidence="3 4">TWF506</strain>
    </source>
</reference>
<evidence type="ECO:0000313" key="4">
    <source>
        <dbReference type="Proteomes" id="UP001307849"/>
    </source>
</evidence>
<evidence type="ECO:0000313" key="3">
    <source>
        <dbReference type="EMBL" id="KAK6513165.1"/>
    </source>
</evidence>
<keyword evidence="2" id="KW-0732">Signal</keyword>
<feature type="region of interest" description="Disordered" evidence="1">
    <location>
        <begin position="137"/>
        <end position="163"/>
    </location>
</feature>
<evidence type="ECO:0000256" key="2">
    <source>
        <dbReference type="SAM" id="SignalP"/>
    </source>
</evidence>